<evidence type="ECO:0000256" key="1">
    <source>
        <dbReference type="ARBA" id="ARBA00010688"/>
    </source>
</evidence>
<dbReference type="Proteomes" id="UP001148482">
    <property type="component" value="Unassembled WGS sequence"/>
</dbReference>
<name>A0A9X3I0V1_9FLAO</name>
<dbReference type="InterPro" id="IPR029056">
    <property type="entry name" value="Ribokinase-like"/>
</dbReference>
<proteinExistence type="inferred from homology"/>
<evidence type="ECO:0000313" key="5">
    <source>
        <dbReference type="EMBL" id="MCX2838236.1"/>
    </source>
</evidence>
<dbReference type="Gene3D" id="3.40.1190.20">
    <property type="match status" value="1"/>
</dbReference>
<evidence type="ECO:0000256" key="2">
    <source>
        <dbReference type="ARBA" id="ARBA00022679"/>
    </source>
</evidence>
<dbReference type="PANTHER" id="PTHR43320:SF2">
    <property type="entry name" value="2-DEHYDRO-3-DEOXYGLUCONOKINASE_2-DEHYDRO-3-DEOXYGALACTONOKINASE"/>
    <property type="match status" value="1"/>
</dbReference>
<feature type="domain" description="Carbohydrate kinase PfkB" evidence="4">
    <location>
        <begin position="9"/>
        <end position="319"/>
    </location>
</feature>
<dbReference type="CDD" id="cd01166">
    <property type="entry name" value="KdgK"/>
    <property type="match status" value="1"/>
</dbReference>
<dbReference type="InterPro" id="IPR011611">
    <property type="entry name" value="PfkB_dom"/>
</dbReference>
<dbReference type="Pfam" id="PF00294">
    <property type="entry name" value="PfkB"/>
    <property type="match status" value="1"/>
</dbReference>
<dbReference type="GO" id="GO:0016301">
    <property type="term" value="F:kinase activity"/>
    <property type="evidence" value="ECO:0007669"/>
    <property type="project" value="UniProtKB-KW"/>
</dbReference>
<organism evidence="5 6">
    <name type="scientific">Salinimicrobium profundisediminis</name>
    <dbReference type="NCBI Taxonomy" id="2994553"/>
    <lineage>
        <taxon>Bacteria</taxon>
        <taxon>Pseudomonadati</taxon>
        <taxon>Bacteroidota</taxon>
        <taxon>Flavobacteriia</taxon>
        <taxon>Flavobacteriales</taxon>
        <taxon>Flavobacteriaceae</taxon>
        <taxon>Salinimicrobium</taxon>
    </lineage>
</organism>
<comment type="caution">
    <text evidence="5">The sequence shown here is derived from an EMBL/GenBank/DDBJ whole genome shotgun (WGS) entry which is preliminary data.</text>
</comment>
<evidence type="ECO:0000313" key="6">
    <source>
        <dbReference type="Proteomes" id="UP001148482"/>
    </source>
</evidence>
<evidence type="ECO:0000256" key="3">
    <source>
        <dbReference type="ARBA" id="ARBA00022777"/>
    </source>
</evidence>
<keyword evidence="2" id="KW-0808">Transferase</keyword>
<dbReference type="AlphaFoldDB" id="A0A9X3I0V1"/>
<protein>
    <submittedName>
        <fullName evidence="5">Sugar kinase</fullName>
    </submittedName>
</protein>
<dbReference type="RefSeq" id="WP_266069507.1">
    <property type="nucleotide sequence ID" value="NZ_JAPJDA010000012.1"/>
</dbReference>
<dbReference type="PANTHER" id="PTHR43320">
    <property type="entry name" value="SUGAR KINASE"/>
    <property type="match status" value="1"/>
</dbReference>
<reference evidence="5" key="1">
    <citation type="submission" date="2022-11" db="EMBL/GenBank/DDBJ databases">
        <title>Salinimicrobium profundisediminis sp. nov., isolated from deep-sea sediment of the Mariana Trench.</title>
        <authorList>
            <person name="Fu H."/>
        </authorList>
    </citation>
    <scope>NUCLEOTIDE SEQUENCE</scope>
    <source>
        <strain evidence="5">MT39</strain>
    </source>
</reference>
<dbReference type="InterPro" id="IPR052700">
    <property type="entry name" value="Carb_kinase_PfkB-like"/>
</dbReference>
<accession>A0A9X3I0V1</accession>
<dbReference type="EMBL" id="JAPJDA010000012">
    <property type="protein sequence ID" value="MCX2838236.1"/>
    <property type="molecule type" value="Genomic_DNA"/>
</dbReference>
<keyword evidence="3 5" id="KW-0418">Kinase</keyword>
<dbReference type="SUPFAM" id="SSF53613">
    <property type="entry name" value="Ribokinase-like"/>
    <property type="match status" value="1"/>
</dbReference>
<comment type="similarity">
    <text evidence="1">Belongs to the carbohydrate kinase PfkB family.</text>
</comment>
<keyword evidence="6" id="KW-1185">Reference proteome</keyword>
<sequence length="341" mass="37481">MHEKASGTKKIVTFGEVLMRLSPSDNRKLLQATQMDFFFGGTEMNVAASLAHMGIEVQHVTNISNDIVGEAALSTLRKYGIGIGAVQKVNYPLGLYFLEVGSAMRSSQVAYNRVNSCFANITPGQVDWEKVLENCQFMHWSGISPGVSEGAYQTLKSGLEVALRKGVIVTADPAYRSNLWKYGRSSHEVLKELISLSTIFIGGVNEINEILKTDFSTDEKGFMAASRALIAEFPKIQKIFDKVRTSVNASWQKIYGRAWNGEEFLTTNELEITNVVDRIGTGDAFAAGVLYGLQHFDDKQALDYANAACALKHTHVGDVNLVSVEEVLEVANGKTDGRIKR</sequence>
<evidence type="ECO:0000259" key="4">
    <source>
        <dbReference type="Pfam" id="PF00294"/>
    </source>
</evidence>
<gene>
    <name evidence="5" type="ORF">OQ279_08710</name>
</gene>